<organism evidence="1 2">
    <name type="scientific">Citrobacter freundii</name>
    <dbReference type="NCBI Taxonomy" id="546"/>
    <lineage>
        <taxon>Bacteria</taxon>
        <taxon>Pseudomonadati</taxon>
        <taxon>Pseudomonadota</taxon>
        <taxon>Gammaproteobacteria</taxon>
        <taxon>Enterobacterales</taxon>
        <taxon>Enterobacteriaceae</taxon>
        <taxon>Citrobacter</taxon>
        <taxon>Citrobacter freundii complex</taxon>
    </lineage>
</organism>
<keyword evidence="1" id="KW-0614">Plasmid</keyword>
<geneLocation type="plasmid" evidence="1 2">
    <name>P2</name>
</geneLocation>
<dbReference type="EMBL" id="OW995943">
    <property type="protein sequence ID" value="CAH6622566.1"/>
    <property type="molecule type" value="Genomic_DNA"/>
</dbReference>
<evidence type="ECO:0000313" key="2">
    <source>
        <dbReference type="Proteomes" id="UP000789647"/>
    </source>
</evidence>
<name>A0AAD1TYR2_CITFR</name>
<evidence type="ECO:0000313" key="1">
    <source>
        <dbReference type="EMBL" id="CAH6622566.1"/>
    </source>
</evidence>
<sequence>MSQEMINTSEIITLPSDKEISLERLGRELQEKFASQPEDEKAVRFVDEIEPFSKEFLAACRK</sequence>
<proteinExistence type="predicted"/>
<gene>
    <name evidence="1" type="ORF">AI2935V1_5292</name>
</gene>
<protein>
    <submittedName>
        <fullName evidence="1">Uncharacterized protein</fullName>
    </submittedName>
</protein>
<reference evidence="1" key="1">
    <citation type="submission" date="2022-05" db="EMBL/GenBank/DDBJ databases">
        <authorList>
            <person name="Alioto T."/>
            <person name="Alioto T."/>
            <person name="Gomez Garrido J."/>
        </authorList>
    </citation>
    <scope>NUCLEOTIDE SEQUENCE</scope>
    <source>
        <strain evidence="1">112</strain>
        <plasmid evidence="1">P2</plasmid>
    </source>
</reference>
<dbReference type="Proteomes" id="UP000789647">
    <property type="component" value="Plasmid P2"/>
</dbReference>
<dbReference type="AlphaFoldDB" id="A0AAD1TYR2"/>
<accession>A0AAD1TYR2</accession>
<dbReference type="RefSeq" id="WP_049001269.1">
    <property type="nucleotide sequence ID" value="NZ_CABDWZ010000003.1"/>
</dbReference>